<organism evidence="1 2">
    <name type="scientific">Pseudotamlana agarivorans</name>
    <dbReference type="NCBI Taxonomy" id="481183"/>
    <lineage>
        <taxon>Bacteria</taxon>
        <taxon>Pseudomonadati</taxon>
        <taxon>Bacteroidota</taxon>
        <taxon>Flavobacteriia</taxon>
        <taxon>Flavobacteriales</taxon>
        <taxon>Flavobacteriaceae</taxon>
        <taxon>Pseudotamlana</taxon>
    </lineage>
</organism>
<dbReference type="Proteomes" id="UP001647509">
    <property type="component" value="Unassembled WGS sequence"/>
</dbReference>
<accession>A0ACC5U7M9</accession>
<protein>
    <submittedName>
        <fullName evidence="1">DUF4157 domain-containing protein</fullName>
    </submittedName>
</protein>
<comment type="caution">
    <text evidence="1">The sequence shown here is derived from an EMBL/GenBank/DDBJ whole genome shotgun (WGS) entry which is preliminary data.</text>
</comment>
<evidence type="ECO:0000313" key="1">
    <source>
        <dbReference type="EMBL" id="MBU2950200.1"/>
    </source>
</evidence>
<proteinExistence type="predicted"/>
<gene>
    <name evidence="1" type="ORF">KO493_05785</name>
</gene>
<sequence length="676" mass="75483">MKNIFSSRRNRNKRPHSNEEAEKSETPFFSKESKTPFFNRGATVQTKLTIGQPNDKYEKEADTMADAVVNNSSKPEIQNKEISSIQRESLATPQEDEKLGTAEQRIEEDKLIQEKLEVQRLEEPEEDMVNKLDEEEEGKINKMEGEEEEGKLQTKSNTTHSQIASNQVSNKIKRKSGQGRLMSENTKTEMESSFGTDFSDVNIHTDDDAIQMNKELGAQAFTHGKDVYFNSGKYNPDSSEGKHLLAHELTHVVQQNSKKKIQREAETDALGNYTNNYIFRNNTFFRRIKRVVSDGILSDDEIRELKTYAIGVNGTVKHSELLLMAAMRQSANVTLMNSYRSGNLIIPMTAIPASDRDYVMNIDRGAMPADIQALRLRRFLVQIGLNTESMSDLNNEIDVLVYEQIIAAGGNTFRDKAEKITFFLMDSSIPADEVLSAMINAAADSTSGDKVMAGITYIIAKEYNHPMATRLLNGTLKIDALIPRVYRRLMGGGEASYQYSTDGDLRKADTLYLPTSLDLLYIRDRALIMHELTHASDDFSSSTVRRENSIDLEMTAYRAQGRYIMDGIRSEPSGTVPGLVTAASEMANEDDTHYWAFISAAKRAVSTCNIVLNEILTASPTSKSSGVVSTDLGNSLTTIDANLRAAIINMKDSRGRNLYNPSSNTILNGASGHFFH</sequence>
<dbReference type="EMBL" id="JAHKPD010000011">
    <property type="protein sequence ID" value="MBU2950200.1"/>
    <property type="molecule type" value="Genomic_DNA"/>
</dbReference>
<evidence type="ECO:0000313" key="2">
    <source>
        <dbReference type="Proteomes" id="UP001647509"/>
    </source>
</evidence>
<keyword evidence="2" id="KW-1185">Reference proteome</keyword>
<name>A0ACC5U7M9_9FLAO</name>
<reference evidence="1" key="1">
    <citation type="submission" date="2021-05" db="EMBL/GenBank/DDBJ databases">
        <title>Draft genomes of bacteria isolated from model marine particles.</title>
        <authorList>
            <person name="Datta M.S."/>
            <person name="Schwartzman J.A."/>
            <person name="Enke T.N."/>
            <person name="Saavedra J."/>
            <person name="Cermak N."/>
            <person name="Cordero O.X."/>
        </authorList>
    </citation>
    <scope>NUCLEOTIDE SEQUENCE</scope>
    <source>
        <strain evidence="1">I2M19</strain>
    </source>
</reference>